<dbReference type="PANTHER" id="PTHR43544">
    <property type="entry name" value="SHORT-CHAIN DEHYDROGENASE/REDUCTASE"/>
    <property type="match status" value="1"/>
</dbReference>
<comment type="caution">
    <text evidence="4">The sequence shown here is derived from an EMBL/GenBank/DDBJ whole genome shotgun (WGS) entry which is preliminary data.</text>
</comment>
<dbReference type="EMBL" id="JAHQCS010000037">
    <property type="protein sequence ID" value="MBU9710567.1"/>
    <property type="molecule type" value="Genomic_DNA"/>
</dbReference>
<dbReference type="InterPro" id="IPR051468">
    <property type="entry name" value="Fungal_SecMetab_SDRs"/>
</dbReference>
<dbReference type="PANTHER" id="PTHR43544:SF7">
    <property type="entry name" value="NADB-LER2"/>
    <property type="match status" value="1"/>
</dbReference>
<evidence type="ECO:0000256" key="3">
    <source>
        <dbReference type="ARBA" id="ARBA00023002"/>
    </source>
</evidence>
<accession>A0ABS6JA59</accession>
<sequence length="235" mass="26415">MNILITGTNRGLGFSMTKAAVKRGYTVFAGVRSLETEHQMLQELQKEYPEQIKIVPLDVSNENSLKETSNHLKEENVKLDVIVNNAGILFTESRATSVTDLDLEEGFKTFDINTFGPIRMVKHFMSLLNGEGSKIINISSDAGRIEDTPWLFGSDYFYGMSKTAVNMFTEKLRRSEPQFKVVGIHPGWCHTDMGGKEAPLSPDSSAEAMLNIIDETTKIGWDYCFVDYEGNKLHF</sequence>
<dbReference type="InterPro" id="IPR002347">
    <property type="entry name" value="SDR_fam"/>
</dbReference>
<dbReference type="Pfam" id="PF00106">
    <property type="entry name" value="adh_short"/>
    <property type="match status" value="1"/>
</dbReference>
<keyword evidence="3" id="KW-0560">Oxidoreductase</keyword>
<keyword evidence="5" id="KW-1185">Reference proteome</keyword>
<evidence type="ECO:0000256" key="1">
    <source>
        <dbReference type="ARBA" id="ARBA00006484"/>
    </source>
</evidence>
<dbReference type="Proteomes" id="UP000784880">
    <property type="component" value="Unassembled WGS sequence"/>
</dbReference>
<protein>
    <submittedName>
        <fullName evidence="4">SDR family oxidoreductase</fullName>
    </submittedName>
</protein>
<comment type="similarity">
    <text evidence="1">Belongs to the short-chain dehydrogenases/reductases (SDR) family.</text>
</comment>
<reference evidence="4 5" key="1">
    <citation type="submission" date="2021-06" db="EMBL/GenBank/DDBJ databases">
        <title>Bacillus sp. RD4P76, an endophyte from a halophyte.</title>
        <authorList>
            <person name="Sun J.-Q."/>
        </authorList>
    </citation>
    <scope>NUCLEOTIDE SEQUENCE [LARGE SCALE GENOMIC DNA]</scope>
    <source>
        <strain evidence="4 5">CGMCC 1.15917</strain>
    </source>
</reference>
<evidence type="ECO:0000313" key="5">
    <source>
        <dbReference type="Proteomes" id="UP000784880"/>
    </source>
</evidence>
<dbReference type="RefSeq" id="WP_217064460.1">
    <property type="nucleotide sequence ID" value="NZ_JAHQCS010000037.1"/>
</dbReference>
<gene>
    <name evidence="4" type="ORF">KS419_02270</name>
</gene>
<keyword evidence="2" id="KW-0521">NADP</keyword>
<proteinExistence type="inferred from homology"/>
<name>A0ABS6JA59_9BACI</name>
<evidence type="ECO:0000256" key="2">
    <source>
        <dbReference type="ARBA" id="ARBA00022857"/>
    </source>
</evidence>
<dbReference type="CDD" id="cd05325">
    <property type="entry name" value="carb_red_sniffer_like_SDR_c"/>
    <property type="match status" value="1"/>
</dbReference>
<dbReference type="InterPro" id="IPR020904">
    <property type="entry name" value="Sc_DH/Rdtase_CS"/>
</dbReference>
<evidence type="ECO:0000313" key="4">
    <source>
        <dbReference type="EMBL" id="MBU9710567.1"/>
    </source>
</evidence>
<organism evidence="4 5">
    <name type="scientific">Evansella tamaricis</name>
    <dbReference type="NCBI Taxonomy" id="2069301"/>
    <lineage>
        <taxon>Bacteria</taxon>
        <taxon>Bacillati</taxon>
        <taxon>Bacillota</taxon>
        <taxon>Bacilli</taxon>
        <taxon>Bacillales</taxon>
        <taxon>Bacillaceae</taxon>
        <taxon>Evansella</taxon>
    </lineage>
</organism>
<dbReference type="PROSITE" id="PS00061">
    <property type="entry name" value="ADH_SHORT"/>
    <property type="match status" value="1"/>
</dbReference>